<evidence type="ECO:0000313" key="2">
    <source>
        <dbReference type="Proteomes" id="UP001634393"/>
    </source>
</evidence>
<reference evidence="1 2" key="1">
    <citation type="submission" date="2024-12" db="EMBL/GenBank/DDBJ databases">
        <title>The unique morphological basis and parallel evolutionary history of personate flowers in Penstemon.</title>
        <authorList>
            <person name="Depatie T.H."/>
            <person name="Wessinger C.A."/>
        </authorList>
    </citation>
    <scope>NUCLEOTIDE SEQUENCE [LARGE SCALE GENOMIC DNA]</scope>
    <source>
        <strain evidence="1">WTNN_2</strain>
        <tissue evidence="1">Leaf</tissue>
    </source>
</reference>
<dbReference type="Proteomes" id="UP001634393">
    <property type="component" value="Unassembled WGS sequence"/>
</dbReference>
<protein>
    <submittedName>
        <fullName evidence="1">Uncharacterized protein</fullName>
    </submittedName>
</protein>
<gene>
    <name evidence="1" type="ORF">ACJIZ3_005162</name>
</gene>
<accession>A0ABD3S487</accession>
<comment type="caution">
    <text evidence="1">The sequence shown here is derived from an EMBL/GenBank/DDBJ whole genome shotgun (WGS) entry which is preliminary data.</text>
</comment>
<dbReference type="AlphaFoldDB" id="A0ABD3S487"/>
<organism evidence="1 2">
    <name type="scientific">Penstemon smallii</name>
    <dbReference type="NCBI Taxonomy" id="265156"/>
    <lineage>
        <taxon>Eukaryota</taxon>
        <taxon>Viridiplantae</taxon>
        <taxon>Streptophyta</taxon>
        <taxon>Embryophyta</taxon>
        <taxon>Tracheophyta</taxon>
        <taxon>Spermatophyta</taxon>
        <taxon>Magnoliopsida</taxon>
        <taxon>eudicotyledons</taxon>
        <taxon>Gunneridae</taxon>
        <taxon>Pentapetalae</taxon>
        <taxon>asterids</taxon>
        <taxon>lamiids</taxon>
        <taxon>Lamiales</taxon>
        <taxon>Plantaginaceae</taxon>
        <taxon>Cheloneae</taxon>
        <taxon>Penstemon</taxon>
    </lineage>
</organism>
<sequence>MPAYEALPQKRICLIEIEKKCFGGEKRKEMNSPIYIFSLYSVKSSDMTCNKYAATDYPLKKLKDEIHERRASEF</sequence>
<keyword evidence="2" id="KW-1185">Reference proteome</keyword>
<evidence type="ECO:0000313" key="1">
    <source>
        <dbReference type="EMBL" id="KAL3819257.1"/>
    </source>
</evidence>
<proteinExistence type="predicted"/>
<name>A0ABD3S487_9LAMI</name>
<dbReference type="EMBL" id="JBJXBP010000007">
    <property type="protein sequence ID" value="KAL3819257.1"/>
    <property type="molecule type" value="Genomic_DNA"/>
</dbReference>